<dbReference type="InterPro" id="IPR000301">
    <property type="entry name" value="Tetraspanin_animals"/>
</dbReference>
<dbReference type="Proteomes" id="UP000828390">
    <property type="component" value="Unassembled WGS sequence"/>
</dbReference>
<proteinExistence type="inferred from homology"/>
<evidence type="ECO:0000256" key="2">
    <source>
        <dbReference type="ARBA" id="ARBA00006840"/>
    </source>
</evidence>
<evidence type="ECO:0000313" key="7">
    <source>
        <dbReference type="EMBL" id="KAH3825737.1"/>
    </source>
</evidence>
<evidence type="ECO:0000256" key="1">
    <source>
        <dbReference type="ARBA" id="ARBA00004141"/>
    </source>
</evidence>
<dbReference type="GO" id="GO:0005886">
    <property type="term" value="C:plasma membrane"/>
    <property type="evidence" value="ECO:0007669"/>
    <property type="project" value="TreeGrafter"/>
</dbReference>
<dbReference type="PANTHER" id="PTHR19282">
    <property type="entry name" value="TETRASPANIN"/>
    <property type="match status" value="1"/>
</dbReference>
<dbReference type="Pfam" id="PF00335">
    <property type="entry name" value="Tetraspanin"/>
    <property type="match status" value="1"/>
</dbReference>
<dbReference type="PANTHER" id="PTHR19282:SF456">
    <property type="entry name" value="CD63 MOLECULE"/>
    <property type="match status" value="1"/>
</dbReference>
<evidence type="ECO:0000313" key="8">
    <source>
        <dbReference type="Proteomes" id="UP000828390"/>
    </source>
</evidence>
<dbReference type="PRINTS" id="PR00259">
    <property type="entry name" value="TMFOUR"/>
</dbReference>
<sequence length="271" mass="29016">MGLNLGGKCGMFFLITINGIFLALGIALLVVGILLKVDAKVINDSKVISTLNEVSFNGLKFGNLANSLPIILIVLGVVILVISGLGIFGACCKNRCMLVMFAIIVLLIFVVQIAAVILYGILKNKIESEAKSLLKKGMNNYDGVSSTSEVSNGWDLIFIGFDCCGVDAVNAVSNQEFKDTKWWAKRVADYIPYSCCTAATQDNYKTTTDAACTASFTGAQTKGCYDAIKDYILKYQTAAIAIGISLLVIELIGIVFAFVLCRAISKSGEIV</sequence>
<keyword evidence="3 6" id="KW-0812">Transmembrane</keyword>
<keyword evidence="5 6" id="KW-0472">Membrane</keyword>
<dbReference type="PIRSF" id="PIRSF002419">
    <property type="entry name" value="Tetraspanin"/>
    <property type="match status" value="1"/>
</dbReference>
<dbReference type="EMBL" id="JAIWYP010000005">
    <property type="protein sequence ID" value="KAH3825737.1"/>
    <property type="molecule type" value="Genomic_DNA"/>
</dbReference>
<dbReference type="AlphaFoldDB" id="A0A9D4H5K7"/>
<reference evidence="7" key="2">
    <citation type="submission" date="2020-11" db="EMBL/GenBank/DDBJ databases">
        <authorList>
            <person name="McCartney M.A."/>
            <person name="Auch B."/>
            <person name="Kono T."/>
            <person name="Mallez S."/>
            <person name="Becker A."/>
            <person name="Gohl D.M."/>
            <person name="Silverstein K.A.T."/>
            <person name="Koren S."/>
            <person name="Bechman K.B."/>
            <person name="Herman A."/>
            <person name="Abrahante J.E."/>
            <person name="Garbe J."/>
        </authorList>
    </citation>
    <scope>NUCLEOTIDE SEQUENCE</scope>
    <source>
        <strain evidence="7">Duluth1</strain>
        <tissue evidence="7">Whole animal</tissue>
    </source>
</reference>
<feature type="transmembrane region" description="Helical" evidence="6">
    <location>
        <begin position="12"/>
        <end position="35"/>
    </location>
</feature>
<organism evidence="7 8">
    <name type="scientific">Dreissena polymorpha</name>
    <name type="common">Zebra mussel</name>
    <name type="synonym">Mytilus polymorpha</name>
    <dbReference type="NCBI Taxonomy" id="45954"/>
    <lineage>
        <taxon>Eukaryota</taxon>
        <taxon>Metazoa</taxon>
        <taxon>Spiralia</taxon>
        <taxon>Lophotrochozoa</taxon>
        <taxon>Mollusca</taxon>
        <taxon>Bivalvia</taxon>
        <taxon>Autobranchia</taxon>
        <taxon>Heteroconchia</taxon>
        <taxon>Euheterodonta</taxon>
        <taxon>Imparidentia</taxon>
        <taxon>Neoheterodontei</taxon>
        <taxon>Myida</taxon>
        <taxon>Dreissenoidea</taxon>
        <taxon>Dreissenidae</taxon>
        <taxon>Dreissena</taxon>
    </lineage>
</organism>
<comment type="caution">
    <text evidence="7">The sequence shown here is derived from an EMBL/GenBank/DDBJ whole genome shotgun (WGS) entry which is preliminary data.</text>
</comment>
<dbReference type="InterPro" id="IPR018499">
    <property type="entry name" value="Tetraspanin/Peripherin"/>
</dbReference>
<evidence type="ECO:0000256" key="4">
    <source>
        <dbReference type="ARBA" id="ARBA00022989"/>
    </source>
</evidence>
<accession>A0A9D4H5K7</accession>
<keyword evidence="8" id="KW-1185">Reference proteome</keyword>
<protein>
    <recommendedName>
        <fullName evidence="6">Tetraspanin</fullName>
    </recommendedName>
</protein>
<comment type="subcellular location">
    <subcellularLocation>
        <location evidence="1 6">Membrane</location>
        <topology evidence="1 6">Multi-pass membrane protein</topology>
    </subcellularLocation>
</comment>
<feature type="transmembrane region" description="Helical" evidence="6">
    <location>
        <begin position="238"/>
        <end position="261"/>
    </location>
</feature>
<dbReference type="SUPFAM" id="SSF48652">
    <property type="entry name" value="Tetraspanin"/>
    <property type="match status" value="1"/>
</dbReference>
<evidence type="ECO:0000256" key="3">
    <source>
        <dbReference type="ARBA" id="ARBA00022692"/>
    </source>
</evidence>
<evidence type="ECO:0000256" key="5">
    <source>
        <dbReference type="ARBA" id="ARBA00023136"/>
    </source>
</evidence>
<keyword evidence="4 6" id="KW-1133">Transmembrane helix</keyword>
<dbReference type="InterPro" id="IPR008952">
    <property type="entry name" value="Tetraspanin_EC2_sf"/>
</dbReference>
<evidence type="ECO:0000256" key="6">
    <source>
        <dbReference type="RuleBase" id="RU361218"/>
    </source>
</evidence>
<name>A0A9D4H5K7_DREPO</name>
<dbReference type="Gene3D" id="1.10.1450.10">
    <property type="entry name" value="Tetraspanin"/>
    <property type="match status" value="1"/>
</dbReference>
<comment type="similarity">
    <text evidence="2 6">Belongs to the tetraspanin (TM4SF) family.</text>
</comment>
<gene>
    <name evidence="7" type="ORF">DPMN_127618</name>
</gene>
<feature type="transmembrane region" description="Helical" evidence="6">
    <location>
        <begin position="98"/>
        <end position="122"/>
    </location>
</feature>
<feature type="transmembrane region" description="Helical" evidence="6">
    <location>
        <begin position="68"/>
        <end position="91"/>
    </location>
</feature>
<dbReference type="OrthoDB" id="6133340at2759"/>
<reference evidence="7" key="1">
    <citation type="journal article" date="2019" name="bioRxiv">
        <title>The Genome of the Zebra Mussel, Dreissena polymorpha: A Resource for Invasive Species Research.</title>
        <authorList>
            <person name="McCartney M.A."/>
            <person name="Auch B."/>
            <person name="Kono T."/>
            <person name="Mallez S."/>
            <person name="Zhang Y."/>
            <person name="Obille A."/>
            <person name="Becker A."/>
            <person name="Abrahante J.E."/>
            <person name="Garbe J."/>
            <person name="Badalamenti J.P."/>
            <person name="Herman A."/>
            <person name="Mangelson H."/>
            <person name="Liachko I."/>
            <person name="Sullivan S."/>
            <person name="Sone E.D."/>
            <person name="Koren S."/>
            <person name="Silverstein K.A.T."/>
            <person name="Beckman K.B."/>
            <person name="Gohl D.M."/>
        </authorList>
    </citation>
    <scope>NUCLEOTIDE SEQUENCE</scope>
    <source>
        <strain evidence="7">Duluth1</strain>
        <tissue evidence="7">Whole animal</tissue>
    </source>
</reference>